<gene>
    <name evidence="1" type="ORF">DWZ50_15515</name>
</gene>
<evidence type="ECO:0000313" key="2">
    <source>
        <dbReference type="Proteomes" id="UP000285610"/>
    </source>
</evidence>
<organism evidence="1 2">
    <name type="scientific">Mediterraneibacter gnavus</name>
    <name type="common">Ruminococcus gnavus</name>
    <dbReference type="NCBI Taxonomy" id="33038"/>
    <lineage>
        <taxon>Bacteria</taxon>
        <taxon>Bacillati</taxon>
        <taxon>Bacillota</taxon>
        <taxon>Clostridia</taxon>
        <taxon>Lachnospirales</taxon>
        <taxon>Lachnospiraceae</taxon>
        <taxon>Mediterraneibacter</taxon>
    </lineage>
</organism>
<sequence length="46" mass="5512">MELTLKVFAKLAYKTAELSVKRYCFWILYQEMPSKKVKDIIEKNNV</sequence>
<dbReference type="Proteomes" id="UP000285610">
    <property type="component" value="Unassembled WGS sequence"/>
</dbReference>
<dbReference type="AlphaFoldDB" id="A0A415S678"/>
<dbReference type="NCBIfam" id="TIGR04223">
    <property type="entry name" value="quorum_AgrD"/>
    <property type="match status" value="1"/>
</dbReference>
<name>A0A415S678_MEDGN</name>
<dbReference type="RefSeq" id="WP_118445086.1">
    <property type="nucleotide sequence ID" value="NZ_JBCPGC010000127.1"/>
</dbReference>
<evidence type="ECO:0000313" key="1">
    <source>
        <dbReference type="EMBL" id="RHM71465.1"/>
    </source>
</evidence>
<reference evidence="1 2" key="1">
    <citation type="submission" date="2018-08" db="EMBL/GenBank/DDBJ databases">
        <title>A genome reference for cultivated species of the human gut microbiota.</title>
        <authorList>
            <person name="Zou Y."/>
            <person name="Xue W."/>
            <person name="Luo G."/>
        </authorList>
    </citation>
    <scope>NUCLEOTIDE SEQUENCE [LARGE SCALE GENOMIC DNA]</scope>
    <source>
        <strain evidence="1 2">AF33-12</strain>
    </source>
</reference>
<protein>
    <submittedName>
        <fullName evidence="1">Cyclic lactone autoinducer peptide</fullName>
    </submittedName>
</protein>
<proteinExistence type="predicted"/>
<accession>A0A415S678</accession>
<dbReference type="InterPro" id="IPR009229">
    <property type="entry name" value="AgrD"/>
</dbReference>
<dbReference type="EMBL" id="QRQE01000047">
    <property type="protein sequence ID" value="RHM71465.1"/>
    <property type="molecule type" value="Genomic_DNA"/>
</dbReference>
<comment type="caution">
    <text evidence="1">The sequence shown here is derived from an EMBL/GenBank/DDBJ whole genome shotgun (WGS) entry which is preliminary data.</text>
</comment>